<evidence type="ECO:0000256" key="8">
    <source>
        <dbReference type="SAM" id="Phobius"/>
    </source>
</evidence>
<evidence type="ECO:0000313" key="9">
    <source>
        <dbReference type="EMBL" id="MFD2611691.1"/>
    </source>
</evidence>
<evidence type="ECO:0000256" key="1">
    <source>
        <dbReference type="ARBA" id="ARBA00004651"/>
    </source>
</evidence>
<feature type="transmembrane region" description="Helical" evidence="8">
    <location>
        <begin position="157"/>
        <end position="179"/>
    </location>
</feature>
<dbReference type="PANTHER" id="PTHR21716:SF53">
    <property type="entry name" value="PERMEASE PERM-RELATED"/>
    <property type="match status" value="1"/>
</dbReference>
<keyword evidence="4" id="KW-1003">Cell membrane</keyword>
<feature type="transmembrane region" description="Helical" evidence="8">
    <location>
        <begin position="280"/>
        <end position="302"/>
    </location>
</feature>
<gene>
    <name evidence="9" type="ORF">ACFSUF_04560</name>
</gene>
<evidence type="ECO:0000256" key="5">
    <source>
        <dbReference type="ARBA" id="ARBA00022692"/>
    </source>
</evidence>
<name>A0ABW5P8X5_9BACL</name>
<dbReference type="EMBL" id="JBHUME010000005">
    <property type="protein sequence ID" value="MFD2611691.1"/>
    <property type="molecule type" value="Genomic_DNA"/>
</dbReference>
<evidence type="ECO:0000256" key="7">
    <source>
        <dbReference type="ARBA" id="ARBA00023136"/>
    </source>
</evidence>
<keyword evidence="10" id="KW-1185">Reference proteome</keyword>
<dbReference type="Pfam" id="PF01594">
    <property type="entry name" value="AI-2E_transport"/>
    <property type="match status" value="1"/>
</dbReference>
<feature type="transmembrane region" description="Helical" evidence="8">
    <location>
        <begin position="221"/>
        <end position="241"/>
    </location>
</feature>
<feature type="transmembrane region" description="Helical" evidence="8">
    <location>
        <begin position="30"/>
        <end position="53"/>
    </location>
</feature>
<evidence type="ECO:0000256" key="3">
    <source>
        <dbReference type="ARBA" id="ARBA00022448"/>
    </source>
</evidence>
<dbReference type="Proteomes" id="UP001597541">
    <property type="component" value="Unassembled WGS sequence"/>
</dbReference>
<evidence type="ECO:0000256" key="4">
    <source>
        <dbReference type="ARBA" id="ARBA00022475"/>
    </source>
</evidence>
<comment type="similarity">
    <text evidence="2">Belongs to the autoinducer-2 exporter (AI-2E) (TC 2.A.86) family.</text>
</comment>
<keyword evidence="6 8" id="KW-1133">Transmembrane helix</keyword>
<keyword evidence="7 8" id="KW-0472">Membrane</keyword>
<keyword evidence="5 8" id="KW-0812">Transmembrane</keyword>
<accession>A0ABW5P8X5</accession>
<feature type="transmembrane region" description="Helical" evidence="8">
    <location>
        <begin position="314"/>
        <end position="339"/>
    </location>
</feature>
<feature type="transmembrane region" description="Helical" evidence="8">
    <location>
        <begin position="247"/>
        <end position="273"/>
    </location>
</feature>
<comment type="caution">
    <text evidence="9">The sequence shown here is derived from an EMBL/GenBank/DDBJ whole genome shotgun (WGS) entry which is preliminary data.</text>
</comment>
<proteinExistence type="inferred from homology"/>
<feature type="transmembrane region" description="Helical" evidence="8">
    <location>
        <begin position="7"/>
        <end position="24"/>
    </location>
</feature>
<evidence type="ECO:0000256" key="6">
    <source>
        <dbReference type="ARBA" id="ARBA00022989"/>
    </source>
</evidence>
<dbReference type="RefSeq" id="WP_377600583.1">
    <property type="nucleotide sequence ID" value="NZ_JBHUME010000005.1"/>
</dbReference>
<organism evidence="9 10">
    <name type="scientific">Paenibacillus gansuensis</name>
    <dbReference type="NCBI Taxonomy" id="306542"/>
    <lineage>
        <taxon>Bacteria</taxon>
        <taxon>Bacillati</taxon>
        <taxon>Bacillota</taxon>
        <taxon>Bacilli</taxon>
        <taxon>Bacillales</taxon>
        <taxon>Paenibacillaceae</taxon>
        <taxon>Paenibacillus</taxon>
    </lineage>
</organism>
<dbReference type="PANTHER" id="PTHR21716">
    <property type="entry name" value="TRANSMEMBRANE PROTEIN"/>
    <property type="match status" value="1"/>
</dbReference>
<dbReference type="InterPro" id="IPR002549">
    <property type="entry name" value="AI-2E-like"/>
</dbReference>
<keyword evidence="3" id="KW-0813">Transport</keyword>
<evidence type="ECO:0000313" key="10">
    <source>
        <dbReference type="Proteomes" id="UP001597541"/>
    </source>
</evidence>
<evidence type="ECO:0000256" key="2">
    <source>
        <dbReference type="ARBA" id="ARBA00009773"/>
    </source>
</evidence>
<protein>
    <submittedName>
        <fullName evidence="9">AI-2E family transporter</fullName>
    </submittedName>
</protein>
<comment type="subcellular location">
    <subcellularLocation>
        <location evidence="1">Cell membrane</location>
        <topology evidence="1">Multi-pass membrane protein</topology>
    </subcellularLocation>
</comment>
<sequence length="362" mass="40518">MVTNRFLRNCAGVIAVLVIIYLLYKIKFLFSPLLTVFNLLLVPFVTAGFFYYVLRPAIHYLDRRHTKRIVSVLLIYLLIIGLIMVLFVSVWPVLVRQVKEFVSNFPALVTALNGQTAELTQSKYFSMLSSGDVDLSAKLSEYANRAFAFVTDYTNRLFAFISRFVIVLGTAPIILFFLLKDGEKTPGKILKIIPRSYRPEAAAALTEIDDALSGYISGRMISTLLLAVMMYISFLLIGLPYSLLLTIVAALLSFIPFVGTFIGAVPPIIIGFIESPQMALWVLLIIVLAQQVQDNLLTPLIFGRKLDIHPLTSILLLLVVGNFAGILGMLLAVPAYMIVKIISIHLYDLFMKEKVDEIIEEQ</sequence>
<reference evidence="10" key="1">
    <citation type="journal article" date="2019" name="Int. J. Syst. Evol. Microbiol.">
        <title>The Global Catalogue of Microorganisms (GCM) 10K type strain sequencing project: providing services to taxonomists for standard genome sequencing and annotation.</title>
        <authorList>
            <consortium name="The Broad Institute Genomics Platform"/>
            <consortium name="The Broad Institute Genome Sequencing Center for Infectious Disease"/>
            <person name="Wu L."/>
            <person name="Ma J."/>
        </authorList>
    </citation>
    <scope>NUCLEOTIDE SEQUENCE [LARGE SCALE GENOMIC DNA]</scope>
    <source>
        <strain evidence="10">KCTC 3950</strain>
    </source>
</reference>
<feature type="transmembrane region" description="Helical" evidence="8">
    <location>
        <begin position="73"/>
        <end position="94"/>
    </location>
</feature>